<feature type="compositionally biased region" description="Basic and acidic residues" evidence="5">
    <location>
        <begin position="133"/>
        <end position="144"/>
    </location>
</feature>
<evidence type="ECO:0000313" key="6">
    <source>
        <dbReference type="EMBL" id="KFX45771.1"/>
    </source>
</evidence>
<dbReference type="eggNOG" id="ENOG502RZ0V">
    <property type="taxonomic scope" value="Eukaryota"/>
</dbReference>
<dbReference type="PIRSF" id="PIRSF000777">
    <property type="entry name" value="RNA_polIII_C31"/>
    <property type="match status" value="1"/>
</dbReference>
<comment type="subunit">
    <text evidence="4">Component of the RNA polymerase III (Pol III) complex.</text>
</comment>
<dbReference type="PANTHER" id="PTHR15367:SF2">
    <property type="entry name" value="DNA-DIRECTED RNA POLYMERASE III SUBUNIT"/>
    <property type="match status" value="1"/>
</dbReference>
<comment type="similarity">
    <text evidence="2 4">Belongs to the eukaryotic RPC7 RNA polymerase subunit family.</text>
</comment>
<evidence type="ECO:0000256" key="4">
    <source>
        <dbReference type="PIRNR" id="PIRNR000777"/>
    </source>
</evidence>
<keyword evidence="3 4" id="KW-0539">Nucleus</keyword>
<comment type="caution">
    <text evidence="6">The sequence shown here is derived from an EMBL/GenBank/DDBJ whole genome shotgun (WGS) entry which is preliminary data.</text>
</comment>
<evidence type="ECO:0000256" key="2">
    <source>
        <dbReference type="ARBA" id="ARBA00008352"/>
    </source>
</evidence>
<feature type="region of interest" description="Disordered" evidence="5">
    <location>
        <begin position="79"/>
        <end position="108"/>
    </location>
</feature>
<comment type="subcellular location">
    <subcellularLocation>
        <location evidence="1 4">Nucleus</location>
    </subcellularLocation>
</comment>
<accession>A0A093VGC1</accession>
<dbReference type="PANTHER" id="PTHR15367">
    <property type="entry name" value="DNA-DIRECTED RNA POLYMERASE III"/>
    <property type="match status" value="1"/>
</dbReference>
<evidence type="ECO:0000256" key="1">
    <source>
        <dbReference type="ARBA" id="ARBA00004123"/>
    </source>
</evidence>
<comment type="function">
    <text evidence="4">DNA-dependent RNA polymerase catalyzes the transcription of DNA into RNA using the four ribonucleoside triphosphates as substrates. Specific peripheric component of RNA polymerase III which synthesizes small RNAs, such as 5S rRNA and tRNAs.</text>
</comment>
<dbReference type="HOGENOM" id="CLU_072641_1_0_1"/>
<evidence type="ECO:0000256" key="3">
    <source>
        <dbReference type="ARBA" id="ARBA00023242"/>
    </source>
</evidence>
<feature type="region of interest" description="Disordered" evidence="5">
    <location>
        <begin position="133"/>
        <end position="255"/>
    </location>
</feature>
<protein>
    <recommendedName>
        <fullName evidence="4">DNA-directed RNA polymerase III subunit</fullName>
    </recommendedName>
</protein>
<feature type="compositionally biased region" description="Acidic residues" evidence="5">
    <location>
        <begin position="160"/>
        <end position="171"/>
    </location>
</feature>
<reference evidence="6" key="1">
    <citation type="journal article" date="2014" name="PLoS Genet.">
        <title>Signature Gene Expression Reveals Novel Clues to the Molecular Mechanisms of Dimorphic Transition in Penicillium marneffei.</title>
        <authorList>
            <person name="Yang E."/>
            <person name="Wang G."/>
            <person name="Cai J."/>
            <person name="Woo P.C."/>
            <person name="Lau S.K."/>
            <person name="Yuen K.-Y."/>
            <person name="Chow W.-N."/>
            <person name="Lin X."/>
        </authorList>
    </citation>
    <scope>NUCLEOTIDE SEQUENCE [LARGE SCALE GENOMIC DNA]</scope>
    <source>
        <strain evidence="6">PM1</strain>
    </source>
</reference>
<proteinExistence type="inferred from homology"/>
<feature type="compositionally biased region" description="Acidic residues" evidence="5">
    <location>
        <begin position="232"/>
        <end position="241"/>
    </location>
</feature>
<feature type="region of interest" description="Disordered" evidence="5">
    <location>
        <begin position="1"/>
        <end position="58"/>
    </location>
</feature>
<feature type="compositionally biased region" description="Acidic residues" evidence="5">
    <location>
        <begin position="182"/>
        <end position="221"/>
    </location>
</feature>
<dbReference type="GO" id="GO:0005666">
    <property type="term" value="C:RNA polymerase III complex"/>
    <property type="evidence" value="ECO:0007669"/>
    <property type="project" value="UniProtKB-UniRule"/>
</dbReference>
<dbReference type="Pfam" id="PF11705">
    <property type="entry name" value="RNA_pol_3_Rpc31"/>
    <property type="match status" value="1"/>
</dbReference>
<dbReference type="GO" id="GO:0006383">
    <property type="term" value="P:transcription by RNA polymerase III"/>
    <property type="evidence" value="ECO:0007669"/>
    <property type="project" value="UniProtKB-UniRule"/>
</dbReference>
<feature type="compositionally biased region" description="Basic and acidic residues" evidence="5">
    <location>
        <begin position="172"/>
        <end position="181"/>
    </location>
</feature>
<dbReference type="InterPro" id="IPR024661">
    <property type="entry name" value="RNA_pol_III_Rpc31"/>
</dbReference>
<gene>
    <name evidence="6" type="ORF">GQ26_0221500</name>
</gene>
<evidence type="ECO:0000256" key="5">
    <source>
        <dbReference type="SAM" id="MobiDB-lite"/>
    </source>
</evidence>
<dbReference type="EMBL" id="JPOX01000022">
    <property type="protein sequence ID" value="KFX45771.1"/>
    <property type="molecule type" value="Genomic_DNA"/>
</dbReference>
<name>A0A093VGC1_TALMA</name>
<sequence>MSFGGGRGGARKPLPPGSEFNWQKAPGELPDGAPTPTFPPYDTPKAEPLQSRERSEVNRYRALRDRFQNGPYYAAVNAASTSAKQGTKERAEFDPFNGMPSYSSRYQKRKRTVPKIAGREYIVHFFPRELWRVVRPDYKPDRPDTQIAGARWKRTQAHFEDDEDEDVEEDEKAPKRPKAGDEEGGDEETPENEGEEGEREGSEEDDELQDDDFSEDDDEMGGDYNAEQYFDAGDDEGDGDGFADGGGGGGDEDFF</sequence>
<dbReference type="AlphaFoldDB" id="A0A093VGC1"/>
<organism evidence="6">
    <name type="scientific">Talaromyces marneffei PM1</name>
    <dbReference type="NCBI Taxonomy" id="1077442"/>
    <lineage>
        <taxon>Eukaryota</taxon>
        <taxon>Fungi</taxon>
        <taxon>Dikarya</taxon>
        <taxon>Ascomycota</taxon>
        <taxon>Pezizomycotina</taxon>
        <taxon>Eurotiomycetes</taxon>
        <taxon>Eurotiomycetidae</taxon>
        <taxon>Eurotiales</taxon>
        <taxon>Trichocomaceae</taxon>
        <taxon>Talaromyces</taxon>
        <taxon>Talaromyces sect. Talaromyces</taxon>
    </lineage>
</organism>